<evidence type="ECO:0000313" key="3">
    <source>
        <dbReference type="Proteomes" id="UP001500339"/>
    </source>
</evidence>
<comment type="caution">
    <text evidence="2">The sequence shown here is derived from an EMBL/GenBank/DDBJ whole genome shotgun (WGS) entry which is preliminary data.</text>
</comment>
<reference evidence="3" key="1">
    <citation type="journal article" date="2019" name="Int. J. Syst. Evol. Microbiol.">
        <title>The Global Catalogue of Microorganisms (GCM) 10K type strain sequencing project: providing services to taxonomists for standard genome sequencing and annotation.</title>
        <authorList>
            <consortium name="The Broad Institute Genomics Platform"/>
            <consortium name="The Broad Institute Genome Sequencing Center for Infectious Disease"/>
            <person name="Wu L."/>
            <person name="Ma J."/>
        </authorList>
    </citation>
    <scope>NUCLEOTIDE SEQUENCE [LARGE SCALE GENOMIC DNA]</scope>
    <source>
        <strain evidence="3">JCM 1405</strain>
    </source>
</reference>
<dbReference type="InterPro" id="IPR026268">
    <property type="entry name" value="RseC"/>
</dbReference>
<sequence length="146" mass="15943">MNQVGYVSSVNGDKVNVMFKRMSGCGDSCATCSGGCESPPLLLDMDNTLLAKPGDVVEVTMEDNTFFKLTFFAYALPLMFMLLGIGVGYILTKNELTSAFSGLGFLAISYGILRIVNNNHKKNHKESVSLVRIIPESELKSVGWDF</sequence>
<gene>
    <name evidence="2" type="ORF">GCM10008905_18460</name>
</gene>
<keyword evidence="1" id="KW-0812">Transmembrane</keyword>
<keyword evidence="1" id="KW-1133">Transmembrane helix</keyword>
<dbReference type="PANTHER" id="PTHR35867">
    <property type="entry name" value="PROTEIN RSEC"/>
    <property type="match status" value="1"/>
</dbReference>
<feature type="transmembrane region" description="Helical" evidence="1">
    <location>
        <begin position="97"/>
        <end position="116"/>
    </location>
</feature>
<dbReference type="PIRSF" id="PIRSF004923">
    <property type="entry name" value="RseC"/>
    <property type="match status" value="1"/>
</dbReference>
<evidence type="ECO:0000256" key="1">
    <source>
        <dbReference type="SAM" id="Phobius"/>
    </source>
</evidence>
<dbReference type="InterPro" id="IPR007359">
    <property type="entry name" value="SigmaE_reg_RseC_MucC"/>
</dbReference>
<keyword evidence="3" id="KW-1185">Reference proteome</keyword>
<keyword evidence="1" id="KW-0472">Membrane</keyword>
<feature type="transmembrane region" description="Helical" evidence="1">
    <location>
        <begin position="71"/>
        <end position="91"/>
    </location>
</feature>
<dbReference type="PANTHER" id="PTHR35867:SF1">
    <property type="entry name" value="PROTEIN RSEC"/>
    <property type="match status" value="1"/>
</dbReference>
<dbReference type="Proteomes" id="UP001500339">
    <property type="component" value="Unassembled WGS sequence"/>
</dbReference>
<accession>A0ABP3U4X0</accession>
<organism evidence="2 3">
    <name type="scientific">Clostridium malenominatum</name>
    <dbReference type="NCBI Taxonomy" id="1539"/>
    <lineage>
        <taxon>Bacteria</taxon>
        <taxon>Bacillati</taxon>
        <taxon>Bacillota</taxon>
        <taxon>Clostridia</taxon>
        <taxon>Eubacteriales</taxon>
        <taxon>Clostridiaceae</taxon>
        <taxon>Clostridium</taxon>
    </lineage>
</organism>
<dbReference type="Pfam" id="PF04246">
    <property type="entry name" value="RseC_MucC"/>
    <property type="match status" value="1"/>
</dbReference>
<protein>
    <submittedName>
        <fullName evidence="2">SoxR reducing system RseC family protein</fullName>
    </submittedName>
</protein>
<name>A0ABP3U4X0_9CLOT</name>
<evidence type="ECO:0000313" key="2">
    <source>
        <dbReference type="EMBL" id="GAA0724494.1"/>
    </source>
</evidence>
<dbReference type="RefSeq" id="WP_343769036.1">
    <property type="nucleotide sequence ID" value="NZ_BAAACF010000001.1"/>
</dbReference>
<proteinExistence type="predicted"/>
<dbReference type="EMBL" id="BAAACF010000001">
    <property type="protein sequence ID" value="GAA0724494.1"/>
    <property type="molecule type" value="Genomic_DNA"/>
</dbReference>